<evidence type="ECO:0000313" key="4">
    <source>
        <dbReference type="Proteomes" id="UP000239649"/>
    </source>
</evidence>
<dbReference type="EMBL" id="LHPF02000030">
    <property type="protein sequence ID" value="PSC69005.1"/>
    <property type="molecule type" value="Genomic_DNA"/>
</dbReference>
<accession>A0A2P6V4I7</accession>
<evidence type="ECO:0000256" key="1">
    <source>
        <dbReference type="SAM" id="MobiDB-lite"/>
    </source>
</evidence>
<name>A0A2P6V4I7_9CHLO</name>
<dbReference type="Proteomes" id="UP000239649">
    <property type="component" value="Unassembled WGS sequence"/>
</dbReference>
<gene>
    <name evidence="3" type="ORF">C2E20_7401</name>
</gene>
<sequence length="94" mass="9338">MPGLAGTAYDGSVWVTAVSSVGLVVASAGFVAAGAALVARRVASGAITFGGEEGTVQTRGGQAARRVQPLSKSSAQERQGVQPPARADAVDEVQ</sequence>
<feature type="compositionally biased region" description="Polar residues" evidence="1">
    <location>
        <begin position="70"/>
        <end position="79"/>
    </location>
</feature>
<keyword evidence="2" id="KW-0812">Transmembrane</keyword>
<reference evidence="3 4" key="1">
    <citation type="journal article" date="2018" name="Plant J.">
        <title>Genome sequences of Chlorella sorokiniana UTEX 1602 and Micractinium conductrix SAG 241.80: implications to maltose excretion by a green alga.</title>
        <authorList>
            <person name="Arriola M.B."/>
            <person name="Velmurugan N."/>
            <person name="Zhang Y."/>
            <person name="Plunkett M.H."/>
            <person name="Hondzo H."/>
            <person name="Barney B.M."/>
        </authorList>
    </citation>
    <scope>NUCLEOTIDE SEQUENCE [LARGE SCALE GENOMIC DNA]</scope>
    <source>
        <strain evidence="3 4">SAG 241.80</strain>
    </source>
</reference>
<keyword evidence="2" id="KW-0472">Membrane</keyword>
<comment type="caution">
    <text evidence="3">The sequence shown here is derived from an EMBL/GenBank/DDBJ whole genome shotgun (WGS) entry which is preliminary data.</text>
</comment>
<feature type="region of interest" description="Disordered" evidence="1">
    <location>
        <begin position="51"/>
        <end position="94"/>
    </location>
</feature>
<keyword evidence="4" id="KW-1185">Reference proteome</keyword>
<keyword evidence="2" id="KW-1133">Transmembrane helix</keyword>
<protein>
    <submittedName>
        <fullName evidence="3">Uncharacterized protein</fullName>
    </submittedName>
</protein>
<organism evidence="3 4">
    <name type="scientific">Micractinium conductrix</name>
    <dbReference type="NCBI Taxonomy" id="554055"/>
    <lineage>
        <taxon>Eukaryota</taxon>
        <taxon>Viridiplantae</taxon>
        <taxon>Chlorophyta</taxon>
        <taxon>core chlorophytes</taxon>
        <taxon>Trebouxiophyceae</taxon>
        <taxon>Chlorellales</taxon>
        <taxon>Chlorellaceae</taxon>
        <taxon>Chlorella clade</taxon>
        <taxon>Micractinium</taxon>
    </lineage>
</organism>
<feature type="transmembrane region" description="Helical" evidence="2">
    <location>
        <begin position="12"/>
        <end position="39"/>
    </location>
</feature>
<evidence type="ECO:0000313" key="3">
    <source>
        <dbReference type="EMBL" id="PSC69005.1"/>
    </source>
</evidence>
<evidence type="ECO:0000256" key="2">
    <source>
        <dbReference type="SAM" id="Phobius"/>
    </source>
</evidence>
<dbReference type="AlphaFoldDB" id="A0A2P6V4I7"/>
<proteinExistence type="predicted"/>